<keyword evidence="1" id="KW-0378">Hydrolase</keyword>
<dbReference type="SUPFAM" id="SSF53474">
    <property type="entry name" value="alpha/beta-Hydrolases"/>
    <property type="match status" value="1"/>
</dbReference>
<dbReference type="Pfam" id="PF03403">
    <property type="entry name" value="PAF-AH_p_II"/>
    <property type="match status" value="1"/>
</dbReference>
<dbReference type="GO" id="GO:0003847">
    <property type="term" value="F:1-alkyl-2-acetylglycerophosphocholine esterase activity"/>
    <property type="evidence" value="ECO:0007669"/>
    <property type="project" value="TreeGrafter"/>
</dbReference>
<accession>A0A158KQB7</accession>
<dbReference type="InterPro" id="IPR029058">
    <property type="entry name" value="AB_hydrolase_fold"/>
</dbReference>
<dbReference type="PIRSF" id="PIRSF031982">
    <property type="entry name" value="UCP031982_abhydr"/>
    <property type="match status" value="1"/>
</dbReference>
<keyword evidence="3" id="KW-0443">Lipid metabolism</keyword>
<protein>
    <submittedName>
        <fullName evidence="5">Dienelactone hydrolase-like protein</fullName>
    </submittedName>
</protein>
<proteinExistence type="predicted"/>
<dbReference type="Gene3D" id="3.40.50.1820">
    <property type="entry name" value="alpha/beta hydrolase"/>
    <property type="match status" value="1"/>
</dbReference>
<comment type="caution">
    <text evidence="5">The sequence shown here is derived from an EMBL/GenBank/DDBJ whole genome shotgun (WGS) entry which is preliminary data.</text>
</comment>
<dbReference type="PANTHER" id="PTHR10272:SF0">
    <property type="entry name" value="PLATELET-ACTIVATING FACTOR ACETYLHYDROLASE"/>
    <property type="match status" value="1"/>
</dbReference>
<dbReference type="OrthoDB" id="192696at2"/>
<gene>
    <name evidence="5" type="ORF">AWB68_06712</name>
</gene>
<evidence type="ECO:0000313" key="6">
    <source>
        <dbReference type="Proteomes" id="UP000054770"/>
    </source>
</evidence>
<dbReference type="Proteomes" id="UP000054770">
    <property type="component" value="Unassembled WGS sequence"/>
</dbReference>
<name>A0A158KQB7_9BURK</name>
<sequence length="368" mass="39705">MRSGCLERSNSACFLGGFILSLGIACCGPLVWPASVLAQTVLPNAPYAVGATQVEFVDPSGGGRPLNFMLIYPATPGADAPVFKVNLSANLHLYKDAPLVADGLKHPLVMFSHGAGGNGAGYAWFGEYLAAHGYLVAMLYHYRANTFDSSALYVRNRLWQRPRDISLDITHLLQDKKWGPHIDPDQVGVAGHSQGGFTSLWIGGAQVNPGLFLAFQRGWKNNESVPAYLRAQMRLDATPARHVHDNRVKAAFAMAPGDIQGFGMDEAGLRQMAIPAYIIVGAGDTTTPPKENAEFAAENIQHARLDVLPGQVGHEIFGNECDQMGRDNYPEACSDGAGVERAKLHDYIGNAALRFFDTNLGVRRLGSN</sequence>
<keyword evidence="6" id="KW-1185">Reference proteome</keyword>
<keyword evidence="4" id="KW-1133">Transmembrane helix</keyword>
<dbReference type="EMBL" id="FCON02000128">
    <property type="protein sequence ID" value="SAL82929.1"/>
    <property type="molecule type" value="Genomic_DNA"/>
</dbReference>
<reference evidence="5" key="1">
    <citation type="submission" date="2016-01" db="EMBL/GenBank/DDBJ databases">
        <authorList>
            <person name="Peeters C."/>
        </authorList>
    </citation>
    <scope>NUCLEOTIDE SEQUENCE [LARGE SCALE GENOMIC DNA]</scope>
    <source>
        <strain evidence="5">LMG 22940</strain>
    </source>
</reference>
<dbReference type="PROSITE" id="PS51257">
    <property type="entry name" value="PROKAR_LIPOPROTEIN"/>
    <property type="match status" value="1"/>
</dbReference>
<evidence type="ECO:0000256" key="4">
    <source>
        <dbReference type="SAM" id="Phobius"/>
    </source>
</evidence>
<feature type="transmembrane region" description="Helical" evidence="4">
    <location>
        <begin position="12"/>
        <end position="32"/>
    </location>
</feature>
<dbReference type="AlphaFoldDB" id="A0A158KQB7"/>
<dbReference type="GO" id="GO:0016042">
    <property type="term" value="P:lipid catabolic process"/>
    <property type="evidence" value="ECO:0007669"/>
    <property type="project" value="UniProtKB-KW"/>
</dbReference>
<dbReference type="InterPro" id="IPR016986">
    <property type="entry name" value="UCP031982_abhydr"/>
</dbReference>
<keyword evidence="4" id="KW-0472">Membrane</keyword>
<dbReference type="RefSeq" id="WP_087648632.1">
    <property type="nucleotide sequence ID" value="NZ_FCON02000128.1"/>
</dbReference>
<evidence type="ECO:0000256" key="1">
    <source>
        <dbReference type="ARBA" id="ARBA00022801"/>
    </source>
</evidence>
<evidence type="ECO:0000256" key="2">
    <source>
        <dbReference type="ARBA" id="ARBA00022963"/>
    </source>
</evidence>
<evidence type="ECO:0000256" key="3">
    <source>
        <dbReference type="ARBA" id="ARBA00023098"/>
    </source>
</evidence>
<evidence type="ECO:0000313" key="5">
    <source>
        <dbReference type="EMBL" id="SAL82929.1"/>
    </source>
</evidence>
<keyword evidence="4" id="KW-0812">Transmembrane</keyword>
<keyword evidence="2" id="KW-0442">Lipid degradation</keyword>
<organism evidence="5 6">
    <name type="scientific">Caballeronia choica</name>
    <dbReference type="NCBI Taxonomy" id="326476"/>
    <lineage>
        <taxon>Bacteria</taxon>
        <taxon>Pseudomonadati</taxon>
        <taxon>Pseudomonadota</taxon>
        <taxon>Betaproteobacteria</taxon>
        <taxon>Burkholderiales</taxon>
        <taxon>Burkholderiaceae</taxon>
        <taxon>Caballeronia</taxon>
    </lineage>
</organism>
<dbReference type="PANTHER" id="PTHR10272">
    <property type="entry name" value="PLATELET-ACTIVATING FACTOR ACETYLHYDROLASE"/>
    <property type="match status" value="1"/>
</dbReference>